<dbReference type="PANTHER" id="PTHR43028">
    <property type="entry name" value="3'(2'),5'-BISPHOSPHATE NUCLEOTIDASE 1"/>
    <property type="match status" value="1"/>
</dbReference>
<keyword evidence="3 9" id="KW-1003">Cell membrane</keyword>
<dbReference type="InterPro" id="IPR050725">
    <property type="entry name" value="CysQ/Inositol_MonoPase"/>
</dbReference>
<feature type="binding site" evidence="9">
    <location>
        <position position="214"/>
    </location>
    <ligand>
        <name>Mg(2+)</name>
        <dbReference type="ChEBI" id="CHEBI:18420"/>
        <label>2</label>
    </ligand>
</feature>
<dbReference type="PRINTS" id="PR00377">
    <property type="entry name" value="IMPHPHTASES"/>
</dbReference>
<evidence type="ECO:0000256" key="6">
    <source>
        <dbReference type="ARBA" id="ARBA00022801"/>
    </source>
</evidence>
<accession>A0ABV6SSB9</accession>
<reference evidence="10 11" key="1">
    <citation type="submission" date="2024-09" db="EMBL/GenBank/DDBJ databases">
        <authorList>
            <person name="Sun Q."/>
            <person name="Mori K."/>
        </authorList>
    </citation>
    <scope>NUCLEOTIDE SEQUENCE [LARGE SCALE GENOMIC DNA]</scope>
    <source>
        <strain evidence="10 11">KCTC 52403</strain>
    </source>
</reference>
<keyword evidence="6 9" id="KW-0378">Hydrolase</keyword>
<dbReference type="EMBL" id="JBHLTF010000003">
    <property type="protein sequence ID" value="MFC0716331.1"/>
    <property type="molecule type" value="Genomic_DNA"/>
</dbReference>
<evidence type="ECO:0000256" key="8">
    <source>
        <dbReference type="ARBA" id="ARBA00023136"/>
    </source>
</evidence>
<protein>
    <recommendedName>
        <fullName evidence="9">3'(2'),5'-bisphosphate nucleotidase CysQ</fullName>
        <ecNumber evidence="9">3.1.3.7</ecNumber>
    </recommendedName>
    <alternativeName>
        <fullName evidence="9">3'(2'),5-bisphosphonucleoside 3'(2')-phosphohydrolase</fullName>
    </alternativeName>
    <alternativeName>
        <fullName evidence="9">3'-phosphoadenosine 5'-phosphate phosphatase</fullName>
        <shortName evidence="9">PAP phosphatase</shortName>
    </alternativeName>
</protein>
<evidence type="ECO:0000256" key="4">
    <source>
        <dbReference type="ARBA" id="ARBA00022519"/>
    </source>
</evidence>
<comment type="function">
    <text evidence="9">Converts adenosine-3',5'-bisphosphate (PAP) to AMP.</text>
</comment>
<keyword evidence="8 9" id="KW-0472">Membrane</keyword>
<comment type="catalytic activity">
    <reaction evidence="1 9">
        <text>adenosine 3',5'-bisphosphate + H2O = AMP + phosphate</text>
        <dbReference type="Rhea" id="RHEA:10040"/>
        <dbReference type="ChEBI" id="CHEBI:15377"/>
        <dbReference type="ChEBI" id="CHEBI:43474"/>
        <dbReference type="ChEBI" id="CHEBI:58343"/>
        <dbReference type="ChEBI" id="CHEBI:456215"/>
        <dbReference type="EC" id="3.1.3.7"/>
    </reaction>
</comment>
<dbReference type="CDD" id="cd01638">
    <property type="entry name" value="CysQ"/>
    <property type="match status" value="1"/>
</dbReference>
<comment type="caution">
    <text evidence="10">The sequence shown here is derived from an EMBL/GenBank/DDBJ whole genome shotgun (WGS) entry which is preliminary data.</text>
</comment>
<evidence type="ECO:0000313" key="11">
    <source>
        <dbReference type="Proteomes" id="UP001589898"/>
    </source>
</evidence>
<dbReference type="HAMAP" id="MF_02095">
    <property type="entry name" value="CysQ"/>
    <property type="match status" value="1"/>
</dbReference>
<feature type="binding site" evidence="9">
    <location>
        <position position="68"/>
    </location>
    <ligand>
        <name>Mg(2+)</name>
        <dbReference type="ChEBI" id="CHEBI:18420"/>
        <label>1</label>
    </ligand>
</feature>
<evidence type="ECO:0000256" key="7">
    <source>
        <dbReference type="ARBA" id="ARBA00022842"/>
    </source>
</evidence>
<evidence type="ECO:0000256" key="9">
    <source>
        <dbReference type="HAMAP-Rule" id="MF_02095"/>
    </source>
</evidence>
<dbReference type="GO" id="GO:0008441">
    <property type="term" value="F:3'(2'),5'-bisphosphate nucleotidase activity"/>
    <property type="evidence" value="ECO:0007669"/>
    <property type="project" value="UniProtKB-EC"/>
</dbReference>
<evidence type="ECO:0000256" key="3">
    <source>
        <dbReference type="ARBA" id="ARBA00022475"/>
    </source>
</evidence>
<dbReference type="InterPro" id="IPR020583">
    <property type="entry name" value="Inositol_monoP_metal-BS"/>
</dbReference>
<dbReference type="EC" id="3.1.3.7" evidence="9"/>
<dbReference type="PROSITE" id="PS00630">
    <property type="entry name" value="IMP_2"/>
    <property type="match status" value="1"/>
</dbReference>
<feature type="binding site" evidence="9">
    <location>
        <position position="89"/>
    </location>
    <ligand>
        <name>Mg(2+)</name>
        <dbReference type="ChEBI" id="CHEBI:18420"/>
        <label>1</label>
    </ligand>
</feature>
<keyword evidence="11" id="KW-1185">Reference proteome</keyword>
<evidence type="ECO:0000313" key="10">
    <source>
        <dbReference type="EMBL" id="MFC0716331.1"/>
    </source>
</evidence>
<keyword evidence="5 9" id="KW-0479">Metal-binding</keyword>
<dbReference type="Gene3D" id="3.30.540.10">
    <property type="entry name" value="Fructose-1,6-Bisphosphatase, subunit A, domain 1"/>
    <property type="match status" value="1"/>
</dbReference>
<feature type="binding site" evidence="9">
    <location>
        <position position="214"/>
    </location>
    <ligand>
        <name>substrate</name>
    </ligand>
</feature>
<dbReference type="PANTHER" id="PTHR43028:SF5">
    <property type="entry name" value="3'(2'),5'-BISPHOSPHATE NUCLEOTIDASE 1"/>
    <property type="match status" value="1"/>
</dbReference>
<dbReference type="InterPro" id="IPR020550">
    <property type="entry name" value="Inositol_monophosphatase_CS"/>
</dbReference>
<dbReference type="Pfam" id="PF00459">
    <property type="entry name" value="Inositol_P"/>
    <property type="match status" value="1"/>
</dbReference>
<keyword evidence="7 9" id="KW-0460">Magnesium</keyword>
<comment type="cofactor">
    <cofactor evidence="9">
        <name>Mg(2+)</name>
        <dbReference type="ChEBI" id="CHEBI:18420"/>
    </cofactor>
</comment>
<dbReference type="Gene3D" id="3.40.190.80">
    <property type="match status" value="1"/>
</dbReference>
<feature type="binding site" evidence="9">
    <location>
        <position position="91"/>
    </location>
    <ligand>
        <name>Mg(2+)</name>
        <dbReference type="ChEBI" id="CHEBI:18420"/>
        <label>1</label>
    </ligand>
</feature>
<evidence type="ECO:0000256" key="5">
    <source>
        <dbReference type="ARBA" id="ARBA00022723"/>
    </source>
</evidence>
<organism evidence="10 11">
    <name type="scientific">Luteimonas padinae</name>
    <dbReference type="NCBI Taxonomy" id="1714359"/>
    <lineage>
        <taxon>Bacteria</taxon>
        <taxon>Pseudomonadati</taxon>
        <taxon>Pseudomonadota</taxon>
        <taxon>Gammaproteobacteria</taxon>
        <taxon>Lysobacterales</taxon>
        <taxon>Lysobacteraceae</taxon>
        <taxon>Luteimonas</taxon>
    </lineage>
</organism>
<feature type="binding site" evidence="9">
    <location>
        <position position="68"/>
    </location>
    <ligand>
        <name>substrate</name>
    </ligand>
</feature>
<keyword evidence="4 9" id="KW-0997">Cell inner membrane</keyword>
<gene>
    <name evidence="9 10" type="primary">cysQ</name>
    <name evidence="10" type="ORF">ACFFFU_00920</name>
</gene>
<dbReference type="RefSeq" id="WP_189498784.1">
    <property type="nucleotide sequence ID" value="NZ_BMZT01000011.1"/>
</dbReference>
<name>A0ABV6SSB9_9GAMM</name>
<feature type="binding site" evidence="9">
    <location>
        <position position="89"/>
    </location>
    <ligand>
        <name>Mg(2+)</name>
        <dbReference type="ChEBI" id="CHEBI:18420"/>
        <label>2</label>
    </ligand>
</feature>
<sequence length="274" mass="29465">MLDEVLREGVIAIARDAGGAIMAVHDGDDFAVRAKADASPVTAADLAAHRWIVDGLARLTPEIPVLSEESAHTVALEQRRGWTRFWLVDPLDGTREFLKRNGEFTVNIALIEDGVPVFGVIQSPVSGAVWHGAPGQGAFRRDGDAERAIATRRPATAPLRVAASRSHLDPRTAALLARIGEHESIGLGSSLKFCLLAEGGMDAYPRMGPTSEWDTAAGQAILEAAGGCVLDLRGRPFRYNQRDTLLNGDFIALGDPALPWQEWVKELFATDGRG</sequence>
<dbReference type="NCBIfam" id="TIGR01331">
    <property type="entry name" value="bisphos_cysQ"/>
    <property type="match status" value="1"/>
</dbReference>
<evidence type="ECO:0000256" key="2">
    <source>
        <dbReference type="ARBA" id="ARBA00005289"/>
    </source>
</evidence>
<dbReference type="InterPro" id="IPR006240">
    <property type="entry name" value="CysQ"/>
</dbReference>
<dbReference type="InterPro" id="IPR000760">
    <property type="entry name" value="Inositol_monophosphatase-like"/>
</dbReference>
<dbReference type="SUPFAM" id="SSF56655">
    <property type="entry name" value="Carbohydrate phosphatase"/>
    <property type="match status" value="1"/>
</dbReference>
<dbReference type="PROSITE" id="PS00629">
    <property type="entry name" value="IMP_1"/>
    <property type="match status" value="1"/>
</dbReference>
<comment type="similarity">
    <text evidence="2 9">Belongs to the inositol monophosphatase superfamily. CysQ family.</text>
</comment>
<dbReference type="Proteomes" id="UP001589898">
    <property type="component" value="Unassembled WGS sequence"/>
</dbReference>
<feature type="binding site" evidence="9">
    <location>
        <begin position="91"/>
        <end position="94"/>
    </location>
    <ligand>
        <name>substrate</name>
    </ligand>
</feature>
<comment type="subcellular location">
    <subcellularLocation>
        <location evidence="9">Cell inner membrane</location>
        <topology evidence="9">Peripheral membrane protein</topology>
        <orientation evidence="9">Cytoplasmic side</orientation>
    </subcellularLocation>
</comment>
<evidence type="ECO:0000256" key="1">
    <source>
        <dbReference type="ARBA" id="ARBA00001625"/>
    </source>
</evidence>
<proteinExistence type="inferred from homology"/>
<feature type="binding site" evidence="9">
    <location>
        <position position="92"/>
    </location>
    <ligand>
        <name>Mg(2+)</name>
        <dbReference type="ChEBI" id="CHEBI:18420"/>
        <label>2</label>
    </ligand>
</feature>